<dbReference type="InterPro" id="IPR011437">
    <property type="entry name" value="DUF1540"/>
</dbReference>
<gene>
    <name evidence="3" type="ORF">LY60_02431</name>
</gene>
<dbReference type="RefSeq" id="WP_145083904.1">
    <property type="nucleotide sequence ID" value="NZ_JAYFNS010000001.1"/>
</dbReference>
<dbReference type="OrthoDB" id="1739902at2"/>
<dbReference type="Pfam" id="PF07561">
    <property type="entry name" value="DUF1540"/>
    <property type="match status" value="1"/>
</dbReference>
<accession>A0A562J8A8</accession>
<comment type="caution">
    <text evidence="3">The sequence shown here is derived from an EMBL/GenBank/DDBJ whole genome shotgun (WGS) entry which is preliminary data.</text>
</comment>
<feature type="domain" description="DUF1540" evidence="2">
    <location>
        <begin position="15"/>
        <end position="54"/>
    </location>
</feature>
<dbReference type="AlphaFoldDB" id="A0A562J8A8"/>
<evidence type="ECO:0000313" key="4">
    <source>
        <dbReference type="Proteomes" id="UP000315343"/>
    </source>
</evidence>
<evidence type="ECO:0000259" key="2">
    <source>
        <dbReference type="Pfam" id="PF07561"/>
    </source>
</evidence>
<feature type="region of interest" description="Disordered" evidence="1">
    <location>
        <begin position="42"/>
        <end position="62"/>
    </location>
</feature>
<sequence length="62" mass="7002">MEGKVQKMDQHNPGIKCMVNTCHYYSQGDHCNAQKIEVQSRNAQSSKETDCATFVPHNQSMS</sequence>
<keyword evidence="4" id="KW-1185">Reference proteome</keyword>
<dbReference type="Proteomes" id="UP000315343">
    <property type="component" value="Unassembled WGS sequence"/>
</dbReference>
<dbReference type="EMBL" id="VLKH01000006">
    <property type="protein sequence ID" value="TWH79451.1"/>
    <property type="molecule type" value="Genomic_DNA"/>
</dbReference>
<organism evidence="3 4">
    <name type="scientific">Sedimentibacter saalensis</name>
    <dbReference type="NCBI Taxonomy" id="130788"/>
    <lineage>
        <taxon>Bacteria</taxon>
        <taxon>Bacillati</taxon>
        <taxon>Bacillota</taxon>
        <taxon>Tissierellia</taxon>
        <taxon>Sedimentibacter</taxon>
    </lineage>
</organism>
<reference evidence="3 4" key="1">
    <citation type="submission" date="2019-07" db="EMBL/GenBank/DDBJ databases">
        <title>Genomic Encyclopedia of Type Strains, Phase I: the one thousand microbial genomes (KMG-I) project.</title>
        <authorList>
            <person name="Kyrpides N."/>
        </authorList>
    </citation>
    <scope>NUCLEOTIDE SEQUENCE [LARGE SCALE GENOMIC DNA]</scope>
    <source>
        <strain evidence="3 4">DSM 13558</strain>
    </source>
</reference>
<name>A0A562J8A8_9FIRM</name>
<evidence type="ECO:0000313" key="3">
    <source>
        <dbReference type="EMBL" id="TWH79451.1"/>
    </source>
</evidence>
<evidence type="ECO:0000256" key="1">
    <source>
        <dbReference type="SAM" id="MobiDB-lite"/>
    </source>
</evidence>
<protein>
    <submittedName>
        <fullName evidence="3">Uncharacterized protein DUF1540</fullName>
    </submittedName>
</protein>
<proteinExistence type="predicted"/>